<reference evidence="3 4" key="1">
    <citation type="submission" date="2018-06" db="EMBL/GenBank/DDBJ databases">
        <authorList>
            <consortium name="Pathogen Informatics"/>
            <person name="Doyle S."/>
        </authorList>
    </citation>
    <scope>NUCLEOTIDE SEQUENCE [LARGE SCALE GENOMIC DNA]</scope>
    <source>
        <strain evidence="3 4">NCTC13163</strain>
    </source>
</reference>
<dbReference type="Gene3D" id="3.40.50.720">
    <property type="entry name" value="NAD(P)-binding Rossmann-like Domain"/>
    <property type="match status" value="1"/>
</dbReference>
<feature type="domain" description="YceM-like C-terminal" evidence="2">
    <location>
        <begin position="138"/>
        <end position="224"/>
    </location>
</feature>
<sequence length="301" mass="33828">MRIVVVGLGDVAKKAYLPVYAGLDGVDTFLVSRDEEKAKQLVAKYRFAGQYRTLEETPLSEMDAVLIHSTTSVHTDQVAYALERGKHVFIDKPVTFTLEETARLVGLAEKNQVELVTGFNRRFATATTALKAVAAPNLVLIQKNRTYQPATLREFIVEDFVHVVDTLRFLTGLEPVEHLSVRPRYEGETLKQLQIQFTAGGVEAIGIMNRDNGCTEEVMEVMSPSVKRVSRDVERVFDHTPDGMLERGLSPWESNLARRGFTSMIDEFIKLLKGEENDSVRARDSLTTHELCEQIIEAVTR</sequence>
<evidence type="ECO:0000313" key="3">
    <source>
        <dbReference type="EMBL" id="STO08088.1"/>
    </source>
</evidence>
<dbReference type="Proteomes" id="UP000254060">
    <property type="component" value="Unassembled WGS sequence"/>
</dbReference>
<dbReference type="SUPFAM" id="SSF51735">
    <property type="entry name" value="NAD(P)-binding Rossmann-fold domains"/>
    <property type="match status" value="1"/>
</dbReference>
<proteinExistence type="predicted"/>
<dbReference type="Pfam" id="PF01408">
    <property type="entry name" value="GFO_IDH_MocA"/>
    <property type="match status" value="1"/>
</dbReference>
<evidence type="ECO:0000313" key="4">
    <source>
        <dbReference type="Proteomes" id="UP000254060"/>
    </source>
</evidence>
<dbReference type="OrthoDB" id="9815825at2"/>
<evidence type="ECO:0000259" key="1">
    <source>
        <dbReference type="Pfam" id="PF01408"/>
    </source>
</evidence>
<dbReference type="EMBL" id="UGGP01000001">
    <property type="protein sequence ID" value="STO08088.1"/>
    <property type="molecule type" value="Genomic_DNA"/>
</dbReference>
<dbReference type="AlphaFoldDB" id="A0A377FTK9"/>
<gene>
    <name evidence="3" type="primary">mviM_2</name>
    <name evidence="3" type="ORF">NCTC13163_01455</name>
</gene>
<dbReference type="SUPFAM" id="SSF55347">
    <property type="entry name" value="Glyceraldehyde-3-phosphate dehydrogenase-like, C-terminal domain"/>
    <property type="match status" value="1"/>
</dbReference>
<dbReference type="PANTHER" id="PTHR43708">
    <property type="entry name" value="CONSERVED EXPRESSED OXIDOREDUCTASE (EUROFUNG)"/>
    <property type="match status" value="1"/>
</dbReference>
<dbReference type="STRING" id="1397694.GCA_000702585_01954"/>
<dbReference type="InterPro" id="IPR051317">
    <property type="entry name" value="Gfo/Idh/MocA_oxidoreduct"/>
</dbReference>
<dbReference type="RefSeq" id="WP_029334963.1">
    <property type="nucleotide sequence ID" value="NZ_UGGP01000001.1"/>
</dbReference>
<dbReference type="InterPro" id="IPR036291">
    <property type="entry name" value="NAD(P)-bd_dom_sf"/>
</dbReference>
<evidence type="ECO:0000259" key="2">
    <source>
        <dbReference type="Pfam" id="PF21378"/>
    </source>
</evidence>
<organism evidence="3 4">
    <name type="scientific">Exiguobacterium aurantiacum</name>
    <dbReference type="NCBI Taxonomy" id="33987"/>
    <lineage>
        <taxon>Bacteria</taxon>
        <taxon>Bacillati</taxon>
        <taxon>Bacillota</taxon>
        <taxon>Bacilli</taxon>
        <taxon>Bacillales</taxon>
        <taxon>Bacillales Family XII. Incertae Sedis</taxon>
        <taxon>Exiguobacterium</taxon>
    </lineage>
</organism>
<protein>
    <submittedName>
        <fullName evidence="3">Virulence factor mviM homolog</fullName>
    </submittedName>
</protein>
<dbReference type="Pfam" id="PF21378">
    <property type="entry name" value="YceM-like_C"/>
    <property type="match status" value="1"/>
</dbReference>
<dbReference type="InterPro" id="IPR000683">
    <property type="entry name" value="Gfo/Idh/MocA-like_OxRdtase_N"/>
</dbReference>
<dbReference type="Gene3D" id="3.30.360.10">
    <property type="entry name" value="Dihydrodipicolinate Reductase, domain 2"/>
    <property type="match status" value="1"/>
</dbReference>
<dbReference type="InterPro" id="IPR048477">
    <property type="entry name" value="YceM-like_C"/>
</dbReference>
<dbReference type="GO" id="GO:0000166">
    <property type="term" value="F:nucleotide binding"/>
    <property type="evidence" value="ECO:0007669"/>
    <property type="project" value="InterPro"/>
</dbReference>
<dbReference type="PANTHER" id="PTHR43708:SF4">
    <property type="entry name" value="OXIDOREDUCTASE YCEM-RELATED"/>
    <property type="match status" value="1"/>
</dbReference>
<feature type="domain" description="Gfo/Idh/MocA-like oxidoreductase N-terminal" evidence="1">
    <location>
        <begin position="1"/>
        <end position="118"/>
    </location>
</feature>
<accession>A0A377FTK9</accession>
<name>A0A377FTK9_9BACL</name>